<dbReference type="PANTHER" id="PTHR33884:SF3">
    <property type="entry name" value="UPF0410 PROTEIN YMGE"/>
    <property type="match status" value="1"/>
</dbReference>
<evidence type="ECO:0000256" key="2">
    <source>
        <dbReference type="ARBA" id="ARBA00011006"/>
    </source>
</evidence>
<protein>
    <submittedName>
        <fullName evidence="8">Putative membrane protein</fullName>
    </submittedName>
</protein>
<evidence type="ECO:0000256" key="7">
    <source>
        <dbReference type="SAM" id="Phobius"/>
    </source>
</evidence>
<evidence type="ECO:0000256" key="3">
    <source>
        <dbReference type="ARBA" id="ARBA00022475"/>
    </source>
</evidence>
<feature type="transmembrane region" description="Helical" evidence="7">
    <location>
        <begin position="30"/>
        <end position="52"/>
    </location>
</feature>
<dbReference type="Proteomes" id="UP000035100">
    <property type="component" value="Unassembled WGS sequence"/>
</dbReference>
<sequence length="84" mass="9106">MNGVGWIAAIIIGGIAGWLAEQFMKSNMGLLMNIILGIIGAIVFNFLLGLFFDTETYGWIGSLIAGFIGACILIWIARLVRRST</sequence>
<dbReference type="eggNOG" id="COG2261">
    <property type="taxonomic scope" value="Bacteria"/>
</dbReference>
<dbReference type="GO" id="GO:0005886">
    <property type="term" value="C:plasma membrane"/>
    <property type="evidence" value="ECO:0007669"/>
    <property type="project" value="UniProtKB-SubCell"/>
</dbReference>
<proteinExistence type="inferred from homology"/>
<reference evidence="8 9" key="1">
    <citation type="submission" date="2013-01" db="EMBL/GenBank/DDBJ databases">
        <authorList>
            <person name="Fiebig A."/>
            <person name="Goeker M."/>
            <person name="Klenk H.-P.P."/>
        </authorList>
    </citation>
    <scope>NUCLEOTIDE SEQUENCE [LARGE SCALE GENOMIC DNA]</scope>
    <source>
        <strain evidence="8 9">DSM 24838</strain>
    </source>
</reference>
<name>A0A0D0QE50_9RHOB</name>
<accession>A0A0D0QE50</accession>
<evidence type="ECO:0000256" key="4">
    <source>
        <dbReference type="ARBA" id="ARBA00022692"/>
    </source>
</evidence>
<evidence type="ECO:0000256" key="5">
    <source>
        <dbReference type="ARBA" id="ARBA00022989"/>
    </source>
</evidence>
<comment type="subcellular location">
    <subcellularLocation>
        <location evidence="1">Cell membrane</location>
        <topology evidence="1">Multi-pass membrane protein</topology>
    </subcellularLocation>
</comment>
<dbReference type="OrthoDB" id="9815411at2"/>
<dbReference type="AlphaFoldDB" id="A0A0D0QE50"/>
<gene>
    <name evidence="8" type="ORF">Wenmar_01005</name>
</gene>
<organism evidence="8 9">
    <name type="scientific">Wenxinia marina DSM 24838</name>
    <dbReference type="NCBI Taxonomy" id="1123501"/>
    <lineage>
        <taxon>Bacteria</taxon>
        <taxon>Pseudomonadati</taxon>
        <taxon>Pseudomonadota</taxon>
        <taxon>Alphaproteobacteria</taxon>
        <taxon>Rhodobacterales</taxon>
        <taxon>Roseobacteraceae</taxon>
        <taxon>Wenxinia</taxon>
    </lineage>
</organism>
<dbReference type="InterPro" id="IPR007341">
    <property type="entry name" value="Transgly_assoc"/>
</dbReference>
<dbReference type="Pfam" id="PF04226">
    <property type="entry name" value="Transgly_assoc"/>
    <property type="match status" value="1"/>
</dbReference>
<evidence type="ECO:0000313" key="9">
    <source>
        <dbReference type="Proteomes" id="UP000035100"/>
    </source>
</evidence>
<dbReference type="STRING" id="1123501.Wenmar_01005"/>
<comment type="similarity">
    <text evidence="2">Belongs to the UPF0410 family.</text>
</comment>
<feature type="transmembrane region" description="Helical" evidence="7">
    <location>
        <begin position="6"/>
        <end position="23"/>
    </location>
</feature>
<feature type="transmembrane region" description="Helical" evidence="7">
    <location>
        <begin position="58"/>
        <end position="80"/>
    </location>
</feature>
<evidence type="ECO:0000256" key="1">
    <source>
        <dbReference type="ARBA" id="ARBA00004651"/>
    </source>
</evidence>
<dbReference type="PANTHER" id="PTHR33884">
    <property type="entry name" value="UPF0410 PROTEIN YMGE"/>
    <property type="match status" value="1"/>
</dbReference>
<keyword evidence="6 7" id="KW-0472">Membrane</keyword>
<dbReference type="EMBL" id="AONG01000005">
    <property type="protein sequence ID" value="KIQ70627.1"/>
    <property type="molecule type" value="Genomic_DNA"/>
</dbReference>
<keyword evidence="3" id="KW-1003">Cell membrane</keyword>
<dbReference type="RefSeq" id="WP_018302787.1">
    <property type="nucleotide sequence ID" value="NZ_KB902288.1"/>
</dbReference>
<keyword evidence="5 7" id="KW-1133">Transmembrane helix</keyword>
<dbReference type="PATRIC" id="fig|1123501.6.peg.1074"/>
<comment type="caution">
    <text evidence="8">The sequence shown here is derived from an EMBL/GenBank/DDBJ whole genome shotgun (WGS) entry which is preliminary data.</text>
</comment>
<keyword evidence="9" id="KW-1185">Reference proteome</keyword>
<evidence type="ECO:0000256" key="6">
    <source>
        <dbReference type="ARBA" id="ARBA00023136"/>
    </source>
</evidence>
<evidence type="ECO:0000313" key="8">
    <source>
        <dbReference type="EMBL" id="KIQ70627.1"/>
    </source>
</evidence>
<keyword evidence="4 7" id="KW-0812">Transmembrane</keyword>